<gene>
    <name evidence="2" type="ORF">CBI38_10255</name>
</gene>
<dbReference type="RefSeq" id="WP_109328604.1">
    <property type="nucleotide sequence ID" value="NZ_CP021354.1"/>
</dbReference>
<evidence type="ECO:0000313" key="2">
    <source>
        <dbReference type="EMBL" id="AWK71910.1"/>
    </source>
</evidence>
<dbReference type="KEGG" id="roz:CBI38_10255"/>
<protein>
    <submittedName>
        <fullName evidence="2">Deoxyribonuclease</fullName>
    </submittedName>
</protein>
<evidence type="ECO:0000313" key="3">
    <source>
        <dbReference type="Proteomes" id="UP000245711"/>
    </source>
</evidence>
<name>A0A2S2BTF8_9NOCA</name>
<dbReference type="PROSITE" id="PS51257">
    <property type="entry name" value="PROKAR_LIPOPROTEIN"/>
    <property type="match status" value="1"/>
</dbReference>
<dbReference type="PANTHER" id="PTHR24094">
    <property type="entry name" value="SECRETED PROTEIN"/>
    <property type="match status" value="1"/>
</dbReference>
<dbReference type="Pfam" id="PF07510">
    <property type="entry name" value="GmrSD_C"/>
    <property type="match status" value="1"/>
</dbReference>
<evidence type="ECO:0000259" key="1">
    <source>
        <dbReference type="Pfam" id="PF07510"/>
    </source>
</evidence>
<dbReference type="PANTHER" id="PTHR24094:SF15">
    <property type="entry name" value="AMP-DEPENDENT SYNTHETASE_LIGASE DOMAIN-CONTAINING PROTEIN-RELATED"/>
    <property type="match status" value="1"/>
</dbReference>
<dbReference type="OrthoDB" id="5196645at2"/>
<reference evidence="2 3" key="1">
    <citation type="submission" date="2017-05" db="EMBL/GenBank/DDBJ databases">
        <title>Isolation of Rhodococcus sp. S2-17 biodegrading of BP-3.</title>
        <authorList>
            <person name="Lee Y."/>
            <person name="Kim K.H."/>
            <person name="Chun B.H."/>
            <person name="Jung H.S."/>
            <person name="Jeon C.O."/>
        </authorList>
    </citation>
    <scope>NUCLEOTIDE SEQUENCE [LARGE SCALE GENOMIC DNA]</scope>
    <source>
        <strain evidence="2 3">S2-17</strain>
    </source>
</reference>
<dbReference type="EMBL" id="CP021354">
    <property type="protein sequence ID" value="AWK71910.1"/>
    <property type="molecule type" value="Genomic_DNA"/>
</dbReference>
<keyword evidence="3" id="KW-1185">Reference proteome</keyword>
<dbReference type="AlphaFoldDB" id="A0A2S2BTF8"/>
<organism evidence="2 3">
    <name type="scientific">Rhodococcus oxybenzonivorans</name>
    <dbReference type="NCBI Taxonomy" id="1990687"/>
    <lineage>
        <taxon>Bacteria</taxon>
        <taxon>Bacillati</taxon>
        <taxon>Actinomycetota</taxon>
        <taxon>Actinomycetes</taxon>
        <taxon>Mycobacteriales</taxon>
        <taxon>Nocardiaceae</taxon>
        <taxon>Rhodococcus</taxon>
    </lineage>
</organism>
<sequence>MRVLYVVLWALAVSGCGVSILDLSGPGPAPGSPPREHIEQLLAQVETVESRPHPGGYQRGCSGKEQCVFGPAWTDAQSAPAGHDGCDTRNNVLATDLRSVSFRDGTRECVVLSGVLADPYSGDLVTFDRSDAKAVQIDHVYPLAAAWDMGASTWPLERRIRFANDVMFELLAVNGDDNQDKGDQTPGDWLPPNPAYHCFYAGKYLSVAVEYGLPVTVADRKALADVAERCP</sequence>
<dbReference type="InterPro" id="IPR011089">
    <property type="entry name" value="GmrSD_C"/>
</dbReference>
<dbReference type="Proteomes" id="UP000245711">
    <property type="component" value="Chromosome"/>
</dbReference>
<accession>A0A2S2BTF8</accession>
<proteinExistence type="predicted"/>
<feature type="domain" description="GmrSD restriction endonucleases C-terminal" evidence="1">
    <location>
        <begin position="87"/>
        <end position="225"/>
    </location>
</feature>